<proteinExistence type="predicted"/>
<reference evidence="2" key="1">
    <citation type="journal article" date="2023" name="Mol. Biol. Evol.">
        <title>Third-Generation Sequencing Reveals the Adaptive Role of the Epigenome in Three Deep-Sea Polychaetes.</title>
        <authorList>
            <person name="Perez M."/>
            <person name="Aroh O."/>
            <person name="Sun Y."/>
            <person name="Lan Y."/>
            <person name="Juniper S.K."/>
            <person name="Young C.R."/>
            <person name="Angers B."/>
            <person name="Qian P.Y."/>
        </authorList>
    </citation>
    <scope>NUCLEOTIDE SEQUENCE</scope>
    <source>
        <strain evidence="2">P08H-3</strain>
    </source>
</reference>
<keyword evidence="3" id="KW-1185">Reference proteome</keyword>
<gene>
    <name evidence="2" type="ORF">LSH36_118g06012</name>
</gene>
<feature type="region of interest" description="Disordered" evidence="1">
    <location>
        <begin position="29"/>
        <end position="56"/>
    </location>
</feature>
<evidence type="ECO:0000313" key="2">
    <source>
        <dbReference type="EMBL" id="KAK2161358.1"/>
    </source>
</evidence>
<accession>A0AAD9JXS4</accession>
<comment type="caution">
    <text evidence="2">The sequence shown here is derived from an EMBL/GenBank/DDBJ whole genome shotgun (WGS) entry which is preliminary data.</text>
</comment>
<evidence type="ECO:0000256" key="1">
    <source>
        <dbReference type="SAM" id="MobiDB-lite"/>
    </source>
</evidence>
<sequence>MRGGVTVYGKKYPMHEDLRVQLVVGRERERESERGRKRWSGSGLRQLTSGSVRLPTGKNVTYRSVRSGPIPKHGSTTAHCVHARRRRRRVPKSAATYRACGHDELRILRADLPRSGSMFGMSRSRSCHRDVASVREVADSSWLEVQSSSLVGCVPTHGVPAVSRRCTLSVLHTGTLYTLREVRDDVH</sequence>
<dbReference type="Proteomes" id="UP001208570">
    <property type="component" value="Unassembled WGS sequence"/>
</dbReference>
<organism evidence="2 3">
    <name type="scientific">Paralvinella palmiformis</name>
    <dbReference type="NCBI Taxonomy" id="53620"/>
    <lineage>
        <taxon>Eukaryota</taxon>
        <taxon>Metazoa</taxon>
        <taxon>Spiralia</taxon>
        <taxon>Lophotrochozoa</taxon>
        <taxon>Annelida</taxon>
        <taxon>Polychaeta</taxon>
        <taxon>Sedentaria</taxon>
        <taxon>Canalipalpata</taxon>
        <taxon>Terebellida</taxon>
        <taxon>Terebelliformia</taxon>
        <taxon>Alvinellidae</taxon>
        <taxon>Paralvinella</taxon>
    </lineage>
</organism>
<name>A0AAD9JXS4_9ANNE</name>
<dbReference type="AlphaFoldDB" id="A0AAD9JXS4"/>
<dbReference type="EMBL" id="JAODUP010000118">
    <property type="protein sequence ID" value="KAK2161358.1"/>
    <property type="molecule type" value="Genomic_DNA"/>
</dbReference>
<protein>
    <submittedName>
        <fullName evidence="2">Uncharacterized protein</fullName>
    </submittedName>
</protein>
<evidence type="ECO:0000313" key="3">
    <source>
        <dbReference type="Proteomes" id="UP001208570"/>
    </source>
</evidence>